<proteinExistence type="predicted"/>
<dbReference type="Gene3D" id="3.30.420.40">
    <property type="match status" value="1"/>
</dbReference>
<reference evidence="2 3" key="1">
    <citation type="submission" date="2020-04" db="EMBL/GenBank/DDBJ databases">
        <authorList>
            <person name="Alioto T."/>
            <person name="Alioto T."/>
            <person name="Gomez Garrido J."/>
        </authorList>
    </citation>
    <scope>NUCLEOTIDE SEQUENCE [LARGE SCALE GENOMIC DNA]</scope>
</reference>
<dbReference type="OrthoDB" id="2963168at2759"/>
<gene>
    <name evidence="2" type="ORF">CLODIP_2_CD16163</name>
</gene>
<organism evidence="2 3">
    <name type="scientific">Cloeon dipterum</name>
    <dbReference type="NCBI Taxonomy" id="197152"/>
    <lineage>
        <taxon>Eukaryota</taxon>
        <taxon>Metazoa</taxon>
        <taxon>Ecdysozoa</taxon>
        <taxon>Arthropoda</taxon>
        <taxon>Hexapoda</taxon>
        <taxon>Insecta</taxon>
        <taxon>Pterygota</taxon>
        <taxon>Palaeoptera</taxon>
        <taxon>Ephemeroptera</taxon>
        <taxon>Pisciforma</taxon>
        <taxon>Baetidae</taxon>
        <taxon>Cloeon</taxon>
    </lineage>
</organism>
<dbReference type="AlphaFoldDB" id="A0A8S1C2B7"/>
<dbReference type="EMBL" id="CADEPI010000023">
    <property type="protein sequence ID" value="CAB3366030.1"/>
    <property type="molecule type" value="Genomic_DNA"/>
</dbReference>
<feature type="region of interest" description="Disordered" evidence="1">
    <location>
        <begin position="488"/>
        <end position="513"/>
    </location>
</feature>
<dbReference type="PANTHER" id="PTHR14187:SF46">
    <property type="entry name" value="HEAT SHOCK 70 KDA PROTEIN 12A"/>
    <property type="match status" value="1"/>
</dbReference>
<feature type="compositionally biased region" description="Low complexity" evidence="1">
    <location>
        <begin position="165"/>
        <end position="174"/>
    </location>
</feature>
<accession>A0A8S1C2B7</accession>
<protein>
    <recommendedName>
        <fullName evidence="4">Heat shock 70 kDa protein 12A</fullName>
    </recommendedName>
</protein>
<evidence type="ECO:0000313" key="2">
    <source>
        <dbReference type="EMBL" id="CAB3366030.1"/>
    </source>
</evidence>
<dbReference type="PANTHER" id="PTHR14187">
    <property type="entry name" value="ALPHA KINASE/ELONGATION FACTOR 2 KINASE"/>
    <property type="match status" value="1"/>
</dbReference>
<keyword evidence="3" id="KW-1185">Reference proteome</keyword>
<feature type="region of interest" description="Disordered" evidence="1">
    <location>
        <begin position="153"/>
        <end position="175"/>
    </location>
</feature>
<evidence type="ECO:0000256" key="1">
    <source>
        <dbReference type="SAM" id="MobiDB-lite"/>
    </source>
</evidence>
<dbReference type="SUPFAM" id="SSF53067">
    <property type="entry name" value="Actin-like ATPase domain"/>
    <property type="match status" value="2"/>
</dbReference>
<evidence type="ECO:0000313" key="3">
    <source>
        <dbReference type="Proteomes" id="UP000494165"/>
    </source>
</evidence>
<comment type="caution">
    <text evidence="2">The sequence shown here is derived from an EMBL/GenBank/DDBJ whole genome shotgun (WGS) entry which is preliminary data.</text>
</comment>
<dbReference type="Proteomes" id="UP000494165">
    <property type="component" value="Unassembled WGS sequence"/>
</dbReference>
<sequence length="961" mass="105055">MAMASAVQGFALPEYSVPMRRRQRRPPLDAARRHLHFAEPVVTTIDDEQVIPKEIICQAALSEGEICDSCYAGPGLLKVDGVTLDCSSSDELRAIRNSDTNDDLDALCYPKEITNEHAVQSSLEVGEESDDEVTGDLISDEDIEELLSDTDNHMNNLTPMGGVKSPSTASSASSCDGDSVIYLGQRDTYKGVEELVVTAEESLCLQAAESARSLELPVPQHASSFVSFSPPSMERTPAEPLVIDTQQQPAPRSNSADSGVCSQPEVLCRRSPCGAPGASAIVAIDLGTTHSGYAYSVCREPGRQVHFMRRWEGADSGLVNHKTPTALLLTPTGAFHSFGSTARDFYHDLPQTEARKWQYFERFKMCLHRDTELHRDTPIAASNGKTQPALVVFAHSLKHFKELSMRELNERCGQNNAPDASDIRWVVTVPAIWRQPARQLVREAAYQAGLCNAESAERLLIVLEPEAAAVQCREQLLNEQTLLIRKSGASSKSSSSNSSDSGSNNSSLSLTDSPEPLTPVRFLVADCGGGTVDITLHELSGRDATLRELLPATGGPFGATGEQNQFWTRRGEQGKNSFASRKLPTADSRLGYLSRIRIFAGVDREFESLLAALFGSDLMVQFKEKRPAAYTELLMAFEGRKRCVGPLKDHPANIFPPYAFVDFFRRHSGKEVEYAIKKNGRRDISWCRDGVLRFQSSAMLQLFKNTVQKVVEYVKDVLEDPILSDCPAQFLFLVGGFSESEVLQKAMKDAFGSQIRIVSPQPSSLATLRGAVLYGLDTNVISARRAKHSYGVGVLKKFMPGLHPANKLVISKDGQRWCADVLDCFVTAGQSLSPGHAETRRYVAASSGQRAAVLNIYCASTQPIPGKPQYVTDEGVTRCGILTLTLEDENENIYADPHQLGLGRIDSMKPLGSNSLEQTASTTRREVNAHMYFSGNELVVSAVDTVTGKCVRAEVDFLAGD</sequence>
<evidence type="ECO:0008006" key="4">
    <source>
        <dbReference type="Google" id="ProtNLM"/>
    </source>
</evidence>
<dbReference type="InterPro" id="IPR043129">
    <property type="entry name" value="ATPase_NBD"/>
</dbReference>
<name>A0A8S1C2B7_9INSE</name>